<proteinExistence type="predicted"/>
<reference evidence="3 4" key="1">
    <citation type="journal article" date="2019" name="Nat. Ecol. Evol.">
        <title>Megaphylogeny resolves global patterns of mushroom evolution.</title>
        <authorList>
            <person name="Varga T."/>
            <person name="Krizsan K."/>
            <person name="Foldi C."/>
            <person name="Dima B."/>
            <person name="Sanchez-Garcia M."/>
            <person name="Sanchez-Ramirez S."/>
            <person name="Szollosi G.J."/>
            <person name="Szarkandi J.G."/>
            <person name="Papp V."/>
            <person name="Albert L."/>
            <person name="Andreopoulos W."/>
            <person name="Angelini C."/>
            <person name="Antonin V."/>
            <person name="Barry K.W."/>
            <person name="Bougher N.L."/>
            <person name="Buchanan P."/>
            <person name="Buyck B."/>
            <person name="Bense V."/>
            <person name="Catcheside P."/>
            <person name="Chovatia M."/>
            <person name="Cooper J."/>
            <person name="Damon W."/>
            <person name="Desjardin D."/>
            <person name="Finy P."/>
            <person name="Geml J."/>
            <person name="Haridas S."/>
            <person name="Hughes K."/>
            <person name="Justo A."/>
            <person name="Karasinski D."/>
            <person name="Kautmanova I."/>
            <person name="Kiss B."/>
            <person name="Kocsube S."/>
            <person name="Kotiranta H."/>
            <person name="LaButti K.M."/>
            <person name="Lechner B.E."/>
            <person name="Liimatainen K."/>
            <person name="Lipzen A."/>
            <person name="Lukacs Z."/>
            <person name="Mihaltcheva S."/>
            <person name="Morgado L.N."/>
            <person name="Niskanen T."/>
            <person name="Noordeloos M.E."/>
            <person name="Ohm R.A."/>
            <person name="Ortiz-Santana B."/>
            <person name="Ovrebo C."/>
            <person name="Racz N."/>
            <person name="Riley R."/>
            <person name="Savchenko A."/>
            <person name="Shiryaev A."/>
            <person name="Soop K."/>
            <person name="Spirin V."/>
            <person name="Szebenyi C."/>
            <person name="Tomsovsky M."/>
            <person name="Tulloss R.E."/>
            <person name="Uehling J."/>
            <person name="Grigoriev I.V."/>
            <person name="Vagvolgyi C."/>
            <person name="Papp T."/>
            <person name="Martin F.M."/>
            <person name="Miettinen O."/>
            <person name="Hibbett D.S."/>
            <person name="Nagy L.G."/>
        </authorList>
    </citation>
    <scope>NUCLEOTIDE SEQUENCE [LARGE SCALE GENOMIC DNA]</scope>
    <source>
        <strain evidence="3 4">OMC1185</strain>
    </source>
</reference>
<keyword evidence="4" id="KW-1185">Reference proteome</keyword>
<keyword evidence="2" id="KW-0732">Signal</keyword>
<feature type="compositionally biased region" description="Basic and acidic residues" evidence="1">
    <location>
        <begin position="67"/>
        <end position="77"/>
    </location>
</feature>
<organism evidence="3 4">
    <name type="scientific">Heliocybe sulcata</name>
    <dbReference type="NCBI Taxonomy" id="5364"/>
    <lineage>
        <taxon>Eukaryota</taxon>
        <taxon>Fungi</taxon>
        <taxon>Dikarya</taxon>
        <taxon>Basidiomycota</taxon>
        <taxon>Agaricomycotina</taxon>
        <taxon>Agaricomycetes</taxon>
        <taxon>Gloeophyllales</taxon>
        <taxon>Gloeophyllaceae</taxon>
        <taxon>Heliocybe</taxon>
    </lineage>
</organism>
<name>A0A5C3N1Q6_9AGAM</name>
<evidence type="ECO:0000313" key="4">
    <source>
        <dbReference type="Proteomes" id="UP000305948"/>
    </source>
</evidence>
<dbReference type="STRING" id="5364.A0A5C3N1Q6"/>
<protein>
    <submittedName>
        <fullName evidence="3">Uncharacterized protein</fullName>
    </submittedName>
</protein>
<gene>
    <name evidence="3" type="ORF">OE88DRAFT_1659009</name>
</gene>
<feature type="signal peptide" evidence="2">
    <location>
        <begin position="1"/>
        <end position="32"/>
    </location>
</feature>
<evidence type="ECO:0000256" key="1">
    <source>
        <dbReference type="SAM" id="MobiDB-lite"/>
    </source>
</evidence>
<dbReference type="OrthoDB" id="3133167at2759"/>
<dbReference type="EMBL" id="ML213511">
    <property type="protein sequence ID" value="TFK51197.1"/>
    <property type="molecule type" value="Genomic_DNA"/>
</dbReference>
<evidence type="ECO:0000256" key="2">
    <source>
        <dbReference type="SAM" id="SignalP"/>
    </source>
</evidence>
<sequence>MASGQGQPPSTSETPFMLYLVALLNLYESAPSTTPPPVYNGPPGWCYDSVMHSIRNIARRMYTAEEELRNIKDKEPYSGDGPETKKRR</sequence>
<dbReference type="Proteomes" id="UP000305948">
    <property type="component" value="Unassembled WGS sequence"/>
</dbReference>
<accession>A0A5C3N1Q6</accession>
<feature type="chain" id="PRO_5022839278" evidence="2">
    <location>
        <begin position="33"/>
        <end position="88"/>
    </location>
</feature>
<feature type="non-terminal residue" evidence="3">
    <location>
        <position position="88"/>
    </location>
</feature>
<evidence type="ECO:0000313" key="3">
    <source>
        <dbReference type="EMBL" id="TFK51197.1"/>
    </source>
</evidence>
<feature type="region of interest" description="Disordered" evidence="1">
    <location>
        <begin position="67"/>
        <end position="88"/>
    </location>
</feature>
<dbReference type="AlphaFoldDB" id="A0A5C3N1Q6"/>